<accession>A0A2T0TUS1</accession>
<evidence type="ECO:0000259" key="7">
    <source>
        <dbReference type="Pfam" id="PF14322"/>
    </source>
</evidence>
<dbReference type="AlphaFoldDB" id="A0A2T0TUS1"/>
<dbReference type="Gene3D" id="1.25.40.390">
    <property type="match status" value="1"/>
</dbReference>
<dbReference type="GO" id="GO:0009279">
    <property type="term" value="C:cell outer membrane"/>
    <property type="evidence" value="ECO:0007669"/>
    <property type="project" value="UniProtKB-SubCell"/>
</dbReference>
<evidence type="ECO:0000313" key="9">
    <source>
        <dbReference type="Proteomes" id="UP000238034"/>
    </source>
</evidence>
<dbReference type="InterPro" id="IPR012944">
    <property type="entry name" value="SusD_RagB_dom"/>
</dbReference>
<evidence type="ECO:0000256" key="4">
    <source>
        <dbReference type="ARBA" id="ARBA00023136"/>
    </source>
</evidence>
<dbReference type="Proteomes" id="UP000238034">
    <property type="component" value="Unassembled WGS sequence"/>
</dbReference>
<protein>
    <submittedName>
        <fullName evidence="8">Putative outer membrane starch-binding protein</fullName>
    </submittedName>
</protein>
<evidence type="ECO:0000259" key="6">
    <source>
        <dbReference type="Pfam" id="PF07980"/>
    </source>
</evidence>
<evidence type="ECO:0000256" key="5">
    <source>
        <dbReference type="ARBA" id="ARBA00023237"/>
    </source>
</evidence>
<evidence type="ECO:0000256" key="2">
    <source>
        <dbReference type="ARBA" id="ARBA00006275"/>
    </source>
</evidence>
<dbReference type="InterPro" id="IPR011990">
    <property type="entry name" value="TPR-like_helical_dom_sf"/>
</dbReference>
<comment type="subcellular location">
    <subcellularLocation>
        <location evidence="1">Cell outer membrane</location>
    </subcellularLocation>
</comment>
<proteinExistence type="inferred from homology"/>
<gene>
    <name evidence="8" type="ORF">B0I27_1112</name>
</gene>
<keyword evidence="9" id="KW-1185">Reference proteome</keyword>
<dbReference type="OrthoDB" id="5694214at2"/>
<dbReference type="Pfam" id="PF07980">
    <property type="entry name" value="SusD_RagB"/>
    <property type="match status" value="1"/>
</dbReference>
<organism evidence="8 9">
    <name type="scientific">Arcticibacter pallidicorallinus</name>
    <dbReference type="NCBI Taxonomy" id="1259464"/>
    <lineage>
        <taxon>Bacteria</taxon>
        <taxon>Pseudomonadati</taxon>
        <taxon>Bacteroidota</taxon>
        <taxon>Sphingobacteriia</taxon>
        <taxon>Sphingobacteriales</taxon>
        <taxon>Sphingobacteriaceae</taxon>
        <taxon>Arcticibacter</taxon>
    </lineage>
</organism>
<evidence type="ECO:0000313" key="8">
    <source>
        <dbReference type="EMBL" id="PRY49446.1"/>
    </source>
</evidence>
<evidence type="ECO:0000256" key="1">
    <source>
        <dbReference type="ARBA" id="ARBA00004442"/>
    </source>
</evidence>
<keyword evidence="4" id="KW-0472">Membrane</keyword>
<dbReference type="RefSeq" id="WP_106294952.1">
    <property type="nucleotide sequence ID" value="NZ_PVTH01000011.1"/>
</dbReference>
<name>A0A2T0TUS1_9SPHI</name>
<comment type="caution">
    <text evidence="8">The sequence shown here is derived from an EMBL/GenBank/DDBJ whole genome shotgun (WGS) entry which is preliminary data.</text>
</comment>
<dbReference type="Pfam" id="PF14322">
    <property type="entry name" value="SusD-like_3"/>
    <property type="match status" value="1"/>
</dbReference>
<dbReference type="SUPFAM" id="SSF48452">
    <property type="entry name" value="TPR-like"/>
    <property type="match status" value="1"/>
</dbReference>
<comment type="similarity">
    <text evidence="2">Belongs to the SusD family.</text>
</comment>
<dbReference type="EMBL" id="PVTH01000011">
    <property type="protein sequence ID" value="PRY49446.1"/>
    <property type="molecule type" value="Genomic_DNA"/>
</dbReference>
<feature type="domain" description="RagB/SusD" evidence="6">
    <location>
        <begin position="385"/>
        <end position="612"/>
    </location>
</feature>
<feature type="domain" description="SusD-like N-terminal" evidence="7">
    <location>
        <begin position="38"/>
        <end position="229"/>
    </location>
</feature>
<sequence length="627" mass="71079">MKIINKKITTLVTAGLLLLTNGCKEDYLTSDQLSVYSPETSLTNVAAMKAALNALGANVRQEYFGDSAPLLTESLFSDVAVDGTTDKSTTAQDLVTRITPDAELNNNDYNKVGWYWIEEFRGIRYANTVISYIDKVQFSSEEEKNAILGSAYFYRAYHYYRLVHQFGDVPLQLKDEATPRDDFYSTKREVILQKMKEDLEFAQTWVKDDVNKGEVTKGAVSHLLTKINLSLGKFDDAIASANNVLNGGRYGLMKTRFGSTSGDATRNVIWDLHRMDNKAISANKEALFLVIDRDNLASGFTANGSQVMRNCVPAWHFANVKTPSGATAITDAITAEFPLTLWYGRGIGRYRGTPYSTKYIWTDNTDLRHAPGMWMDMTDLVYNHPALKNSQNAADKALYGKPLQAYNSTNVAARFTNGSLDTIRHWFGWPHYKVFISSTNREARDPYWTPPRGTNTDWYVFRVAETYLLRAEAHYWKGNLAAAMADLNEVRTRAQAQPLTNATEINISTILDERARELYWEEPRKTELTRIAYIFAQTGKPAYNGKVYGMANFSDANFFYDRIMEKNDFYRNEVPTVMGVKFRIAPYHVLWPIPASAQRFNTRGRINQNKGYSGYEENVAALDKIVE</sequence>
<reference evidence="8 9" key="1">
    <citation type="submission" date="2018-03" db="EMBL/GenBank/DDBJ databases">
        <title>Genomic Encyclopedia of Type Strains, Phase III (KMG-III): the genomes of soil and plant-associated and newly described type strains.</title>
        <authorList>
            <person name="Whitman W."/>
        </authorList>
    </citation>
    <scope>NUCLEOTIDE SEQUENCE [LARGE SCALE GENOMIC DNA]</scope>
    <source>
        <strain evidence="8 9">CGMCC 1.9313</strain>
    </source>
</reference>
<keyword evidence="3" id="KW-0732">Signal</keyword>
<dbReference type="InterPro" id="IPR033985">
    <property type="entry name" value="SusD-like_N"/>
</dbReference>
<keyword evidence="5" id="KW-0998">Cell outer membrane</keyword>
<evidence type="ECO:0000256" key="3">
    <source>
        <dbReference type="ARBA" id="ARBA00022729"/>
    </source>
</evidence>